<sequence length="204" mass="23492">MGLYANGFSDASSFDSGIPLFLRERMKDSMTEKEVKQAAIRLLKEGKSHQDVFQALSLEISKSKLLEFIRHIPSRRSVLKYDSLNGLVILILLSMVLVVFWATEMFPMLVWSGLALVVVLRRMYKYYLWISGLSFFYILSFLLIILFGKSTTLNTLSFVALGLNALAVILLSYLNMKMLPRVKLIKERRRIEGVDRIVQRVNFE</sequence>
<dbReference type="RefSeq" id="WP_210759195.1">
    <property type="nucleotide sequence ID" value="NZ_CP060139.1"/>
</dbReference>
<feature type="transmembrane region" description="Helical" evidence="1">
    <location>
        <begin position="126"/>
        <end position="147"/>
    </location>
</feature>
<dbReference type="AlphaFoldDB" id="A0A7H0VG20"/>
<keyword evidence="1" id="KW-1133">Transmembrane helix</keyword>
<dbReference type="KEGG" id="chyd:H4K34_02155"/>
<keyword evidence="1" id="KW-0812">Transmembrane</keyword>
<evidence type="ECO:0000256" key="1">
    <source>
        <dbReference type="SAM" id="Phobius"/>
    </source>
</evidence>
<organism evidence="2 3">
    <name type="scientific">Croceimicrobium hydrocarbonivorans</name>
    <dbReference type="NCBI Taxonomy" id="2761580"/>
    <lineage>
        <taxon>Bacteria</taxon>
        <taxon>Pseudomonadati</taxon>
        <taxon>Bacteroidota</taxon>
        <taxon>Flavobacteriia</taxon>
        <taxon>Flavobacteriales</taxon>
        <taxon>Owenweeksiaceae</taxon>
        <taxon>Croceimicrobium</taxon>
    </lineage>
</organism>
<feature type="transmembrane region" description="Helical" evidence="1">
    <location>
        <begin position="86"/>
        <end position="119"/>
    </location>
</feature>
<dbReference type="EMBL" id="CP060139">
    <property type="protein sequence ID" value="QNR24668.1"/>
    <property type="molecule type" value="Genomic_DNA"/>
</dbReference>
<evidence type="ECO:0000313" key="2">
    <source>
        <dbReference type="EMBL" id="QNR24668.1"/>
    </source>
</evidence>
<feature type="transmembrane region" description="Helical" evidence="1">
    <location>
        <begin position="153"/>
        <end position="174"/>
    </location>
</feature>
<reference evidence="2 3" key="1">
    <citation type="submission" date="2020-08" db="EMBL/GenBank/DDBJ databases">
        <title>Croceimicrobium hydrocarbonivorans gen. nov., sp. nov., a novel marine bacterium isolated from a bacterial consortium that degrades polyethylene terephthalate.</title>
        <authorList>
            <person name="Liu R."/>
        </authorList>
    </citation>
    <scope>NUCLEOTIDE SEQUENCE [LARGE SCALE GENOMIC DNA]</scope>
    <source>
        <strain evidence="2 3">A20-9</strain>
    </source>
</reference>
<name>A0A7H0VG20_9FLAO</name>
<accession>A0A7H0VG20</accession>
<evidence type="ECO:0000313" key="3">
    <source>
        <dbReference type="Proteomes" id="UP000516305"/>
    </source>
</evidence>
<keyword evidence="1" id="KW-0472">Membrane</keyword>
<keyword evidence="3" id="KW-1185">Reference proteome</keyword>
<dbReference type="Proteomes" id="UP000516305">
    <property type="component" value="Chromosome"/>
</dbReference>
<protein>
    <submittedName>
        <fullName evidence="2">Uncharacterized protein</fullName>
    </submittedName>
</protein>
<proteinExistence type="predicted"/>
<gene>
    <name evidence="2" type="ORF">H4K34_02155</name>
</gene>